<keyword evidence="4" id="KW-1185">Reference proteome</keyword>
<protein>
    <submittedName>
        <fullName evidence="3">Uncharacterized protein</fullName>
    </submittedName>
</protein>
<dbReference type="InterPro" id="IPR052326">
    <property type="entry name" value="Diff-Dev_Assoc_Protein"/>
</dbReference>
<keyword evidence="2" id="KW-0732">Signal</keyword>
<feature type="signal peptide" evidence="2">
    <location>
        <begin position="1"/>
        <end position="19"/>
    </location>
</feature>
<gene>
    <name evidence="3" type="ORF">CYCCA115_LOCUS23044</name>
</gene>
<sequence length="632" mass="67838">MKIAKSFCLLFVAFVAVVAHDVKDNQHERERSSSNVEAKQIRTKEDARTEHTGARNEVHPNAKHTRTKEDARTEHTGARNEVHPNAKHTRTKEDARTEHTGARNEVHSETKHTRTKDDARASLTPPDMLCEYDYYGECGGYICDGICVVAQPDGSTCDYNEGCYTWKCVHNVCEHSDHGDSGDACDDNEDCQYDLECASDGFCVPRACDSNFSCGSGKCVHNVCKDWDHGAADEDCDDNQDCVYPLVCAADGTCAAAKLAGAACETNSICESGKCVHNVCKDSDHGDSGDACDDLYDCSYGLECASDGTCVPSACDSNFSCGSGKCVHNVCKDWDHGAADEDCDDSEDCMYPLVCAADGTCAAAKLAGAECEVNSICESGKCVHNVCKDWDHGDSGDACDDASDCSYDMECESDGTCVPRVCDSNYSCGSGKCVHNVCKDWEHGAADEDCDDSQDCMYPLVCAADGTCAAAKLVGAACETNSICESGKCVHNVCKDWDHGDSGDACDDASDCDSWDSWNNLKCAPDGICRPQLAGADCDSNDQCYSDKCVHNVCVDWSHGEAGDKCDEDKDCEAWLGLVCGSDGTCEATPKLGIGAVCVSDVWCESDYCEIDEMQCIMSSSCEGVCQDGYHP</sequence>
<feature type="compositionally biased region" description="Basic and acidic residues" evidence="1">
    <location>
        <begin position="39"/>
        <end position="60"/>
    </location>
</feature>
<comment type="caution">
    <text evidence="3">The sequence shown here is derived from an EMBL/GenBank/DDBJ whole genome shotgun (WGS) entry which is preliminary data.</text>
</comment>
<reference evidence="3" key="1">
    <citation type="submission" date="2023-08" db="EMBL/GenBank/DDBJ databases">
        <authorList>
            <person name="Audoor S."/>
            <person name="Bilcke G."/>
        </authorList>
    </citation>
    <scope>NUCLEOTIDE SEQUENCE</scope>
</reference>
<feature type="chain" id="PRO_5042260967" evidence="2">
    <location>
        <begin position="20"/>
        <end position="632"/>
    </location>
</feature>
<evidence type="ECO:0000313" key="4">
    <source>
        <dbReference type="Proteomes" id="UP001295423"/>
    </source>
</evidence>
<name>A0AAD2GBW2_9STRA</name>
<evidence type="ECO:0000256" key="2">
    <source>
        <dbReference type="SAM" id="SignalP"/>
    </source>
</evidence>
<evidence type="ECO:0000313" key="3">
    <source>
        <dbReference type="EMBL" id="CAJ1968014.1"/>
    </source>
</evidence>
<dbReference type="EMBL" id="CAKOGP040002358">
    <property type="protein sequence ID" value="CAJ1968014.1"/>
    <property type="molecule type" value="Genomic_DNA"/>
</dbReference>
<feature type="compositionally biased region" description="Basic and acidic residues" evidence="1">
    <location>
        <begin position="91"/>
        <end position="120"/>
    </location>
</feature>
<dbReference type="PANTHER" id="PTHR33459:SF7">
    <property type="entry name" value="DD-GDCA PROTEIN"/>
    <property type="match status" value="1"/>
</dbReference>
<dbReference type="AlphaFoldDB" id="A0AAD2GBW2"/>
<feature type="compositionally biased region" description="Basic and acidic residues" evidence="1">
    <location>
        <begin position="67"/>
        <end position="84"/>
    </location>
</feature>
<feature type="region of interest" description="Disordered" evidence="1">
    <location>
        <begin position="24"/>
        <end position="120"/>
    </location>
</feature>
<accession>A0AAD2GBW2</accession>
<organism evidence="3 4">
    <name type="scientific">Cylindrotheca closterium</name>
    <dbReference type="NCBI Taxonomy" id="2856"/>
    <lineage>
        <taxon>Eukaryota</taxon>
        <taxon>Sar</taxon>
        <taxon>Stramenopiles</taxon>
        <taxon>Ochrophyta</taxon>
        <taxon>Bacillariophyta</taxon>
        <taxon>Bacillariophyceae</taxon>
        <taxon>Bacillariophycidae</taxon>
        <taxon>Bacillariales</taxon>
        <taxon>Bacillariaceae</taxon>
        <taxon>Cylindrotheca</taxon>
    </lineage>
</organism>
<evidence type="ECO:0000256" key="1">
    <source>
        <dbReference type="SAM" id="MobiDB-lite"/>
    </source>
</evidence>
<dbReference type="PANTHER" id="PTHR33459">
    <property type="entry name" value="DD-GDCA PROTEIN"/>
    <property type="match status" value="1"/>
</dbReference>
<dbReference type="Proteomes" id="UP001295423">
    <property type="component" value="Unassembled WGS sequence"/>
</dbReference>
<proteinExistence type="predicted"/>